<dbReference type="EMBL" id="JAHBMH010000033">
    <property type="protein sequence ID" value="KAK1937608.1"/>
    <property type="molecule type" value="Genomic_DNA"/>
</dbReference>
<proteinExistence type="predicted"/>
<evidence type="ECO:0000313" key="1">
    <source>
        <dbReference type="EMBL" id="KAK1937608.1"/>
    </source>
</evidence>
<evidence type="ECO:0000313" key="2">
    <source>
        <dbReference type="Proteomes" id="UP001195914"/>
    </source>
</evidence>
<protein>
    <submittedName>
        <fullName evidence="1">Uncharacterized protein</fullName>
    </submittedName>
</protein>
<sequence>MPHESYGVHQCFMSPLVHQFYWMKHVTQIRYSLWNNTPVLKHQHGEMYAWTDRDSSGTSCCTSCGCGILWCPACPSYHENCRGVRIENHMHSILHVSGS</sequence>
<gene>
    <name evidence="1" type="ORF">X943_003312</name>
</gene>
<accession>A0AAD9GG33</accession>
<organism evidence="1 2">
    <name type="scientific">Babesia divergens</name>
    <dbReference type="NCBI Taxonomy" id="32595"/>
    <lineage>
        <taxon>Eukaryota</taxon>
        <taxon>Sar</taxon>
        <taxon>Alveolata</taxon>
        <taxon>Apicomplexa</taxon>
        <taxon>Aconoidasida</taxon>
        <taxon>Piroplasmida</taxon>
        <taxon>Babesiidae</taxon>
        <taxon>Babesia</taxon>
    </lineage>
</organism>
<reference evidence="1" key="1">
    <citation type="journal article" date="2014" name="Nucleic Acids Res.">
        <title>The evolutionary dynamics of variant antigen genes in Babesia reveal a history of genomic innovation underlying host-parasite interaction.</title>
        <authorList>
            <person name="Jackson A.P."/>
            <person name="Otto T.D."/>
            <person name="Darby A."/>
            <person name="Ramaprasad A."/>
            <person name="Xia D."/>
            <person name="Echaide I.E."/>
            <person name="Farber M."/>
            <person name="Gahlot S."/>
            <person name="Gamble J."/>
            <person name="Gupta D."/>
            <person name="Gupta Y."/>
            <person name="Jackson L."/>
            <person name="Malandrin L."/>
            <person name="Malas T.B."/>
            <person name="Moussa E."/>
            <person name="Nair M."/>
            <person name="Reid A.J."/>
            <person name="Sanders M."/>
            <person name="Sharma J."/>
            <person name="Tracey A."/>
            <person name="Quail M.A."/>
            <person name="Weir W."/>
            <person name="Wastling J.M."/>
            <person name="Hall N."/>
            <person name="Willadsen P."/>
            <person name="Lingelbach K."/>
            <person name="Shiels B."/>
            <person name="Tait A."/>
            <person name="Berriman M."/>
            <person name="Allred D.R."/>
            <person name="Pain A."/>
        </authorList>
    </citation>
    <scope>NUCLEOTIDE SEQUENCE</scope>
    <source>
        <strain evidence="1">1802A</strain>
    </source>
</reference>
<dbReference type="Proteomes" id="UP001195914">
    <property type="component" value="Unassembled WGS sequence"/>
</dbReference>
<reference evidence="1" key="2">
    <citation type="submission" date="2021-05" db="EMBL/GenBank/DDBJ databases">
        <authorList>
            <person name="Pain A."/>
        </authorList>
    </citation>
    <scope>NUCLEOTIDE SEQUENCE</scope>
    <source>
        <strain evidence="1">1802A</strain>
    </source>
</reference>
<keyword evidence="2" id="KW-1185">Reference proteome</keyword>
<dbReference type="AlphaFoldDB" id="A0AAD9GG33"/>
<name>A0AAD9GG33_BABDI</name>
<comment type="caution">
    <text evidence="1">The sequence shown here is derived from an EMBL/GenBank/DDBJ whole genome shotgun (WGS) entry which is preliminary data.</text>
</comment>